<evidence type="ECO:0000313" key="5">
    <source>
        <dbReference type="Proteomes" id="UP000602198"/>
    </source>
</evidence>
<dbReference type="Pfam" id="PF00072">
    <property type="entry name" value="Response_reg"/>
    <property type="match status" value="1"/>
</dbReference>
<evidence type="ECO:0000256" key="1">
    <source>
        <dbReference type="ARBA" id="ARBA00023125"/>
    </source>
</evidence>
<feature type="modified residue" description="4-aspartylphosphate" evidence="2">
    <location>
        <position position="60"/>
    </location>
</feature>
<dbReference type="InterPro" id="IPR039420">
    <property type="entry name" value="WalR-like"/>
</dbReference>
<gene>
    <name evidence="4" type="ORF">JK358_19585</name>
</gene>
<dbReference type="SUPFAM" id="SSF52172">
    <property type="entry name" value="CheY-like"/>
    <property type="match status" value="1"/>
</dbReference>
<dbReference type="InterPro" id="IPR058245">
    <property type="entry name" value="NreC/VraR/RcsB-like_REC"/>
</dbReference>
<comment type="caution">
    <text evidence="4">The sequence shown here is derived from an EMBL/GenBank/DDBJ whole genome shotgun (WGS) entry which is preliminary data.</text>
</comment>
<evidence type="ECO:0000313" key="4">
    <source>
        <dbReference type="EMBL" id="MBL1076604.1"/>
    </source>
</evidence>
<feature type="domain" description="Response regulatory" evidence="3">
    <location>
        <begin position="6"/>
        <end position="125"/>
    </location>
</feature>
<dbReference type="InterPro" id="IPR011006">
    <property type="entry name" value="CheY-like_superfamily"/>
</dbReference>
<reference evidence="4 5" key="1">
    <citation type="submission" date="2021-01" db="EMBL/GenBank/DDBJ databases">
        <title>WGS of actinomycetes isolated from Thailand.</title>
        <authorList>
            <person name="Thawai C."/>
        </authorList>
    </citation>
    <scope>NUCLEOTIDE SEQUENCE [LARGE SCALE GENOMIC DNA]</scope>
    <source>
        <strain evidence="4 5">LPG 2</strain>
    </source>
</reference>
<keyword evidence="5" id="KW-1185">Reference proteome</keyword>
<dbReference type="CDD" id="cd17535">
    <property type="entry name" value="REC_NarL-like"/>
    <property type="match status" value="1"/>
</dbReference>
<dbReference type="Gene3D" id="3.40.50.2300">
    <property type="match status" value="1"/>
</dbReference>
<keyword evidence="1" id="KW-0238">DNA-binding</keyword>
<organism evidence="4 5">
    <name type="scientific">Nocardia acididurans</name>
    <dbReference type="NCBI Taxonomy" id="2802282"/>
    <lineage>
        <taxon>Bacteria</taxon>
        <taxon>Bacillati</taxon>
        <taxon>Actinomycetota</taxon>
        <taxon>Actinomycetes</taxon>
        <taxon>Mycobacteriales</taxon>
        <taxon>Nocardiaceae</taxon>
        <taxon>Nocardia</taxon>
    </lineage>
</organism>
<dbReference type="PANTHER" id="PTHR43214:SF43">
    <property type="entry name" value="TWO-COMPONENT RESPONSE REGULATOR"/>
    <property type="match status" value="1"/>
</dbReference>
<sequence length="140" mass="15318">MTADVRVWIVDDRPAFRRVAAAVVSASAGFVVAGEAASGEDALELMRRRHGSEAGLVLMDINMPGIGGIEATRRIRGRHPEMAVLLMSTYDTTDLPEEVSQCGAGGYVHKEALTPDLLSRWWRHLIPPTGSRLFRTPPPR</sequence>
<keyword evidence="2" id="KW-0597">Phosphoprotein</keyword>
<dbReference type="InterPro" id="IPR001789">
    <property type="entry name" value="Sig_transdc_resp-reg_receiver"/>
</dbReference>
<protein>
    <submittedName>
        <fullName evidence="4">Response regulator transcription factor</fullName>
    </submittedName>
</protein>
<dbReference type="SMART" id="SM00448">
    <property type="entry name" value="REC"/>
    <property type="match status" value="1"/>
</dbReference>
<proteinExistence type="predicted"/>
<evidence type="ECO:0000259" key="3">
    <source>
        <dbReference type="PROSITE" id="PS50110"/>
    </source>
</evidence>
<dbReference type="PANTHER" id="PTHR43214">
    <property type="entry name" value="TWO-COMPONENT RESPONSE REGULATOR"/>
    <property type="match status" value="1"/>
</dbReference>
<dbReference type="Proteomes" id="UP000602198">
    <property type="component" value="Unassembled WGS sequence"/>
</dbReference>
<evidence type="ECO:0000256" key="2">
    <source>
        <dbReference type="PROSITE-ProRule" id="PRU00169"/>
    </source>
</evidence>
<name>A0ABS1M7S3_9NOCA</name>
<dbReference type="RefSeq" id="WP_201949176.1">
    <property type="nucleotide sequence ID" value="NZ_JAERRJ010000007.1"/>
</dbReference>
<dbReference type="EMBL" id="JAERRJ010000007">
    <property type="protein sequence ID" value="MBL1076604.1"/>
    <property type="molecule type" value="Genomic_DNA"/>
</dbReference>
<dbReference type="PROSITE" id="PS50110">
    <property type="entry name" value="RESPONSE_REGULATORY"/>
    <property type="match status" value="1"/>
</dbReference>
<accession>A0ABS1M7S3</accession>